<dbReference type="OrthoDB" id="9796171at2"/>
<dbReference type="EMBL" id="LMXU01000015">
    <property type="protein sequence ID" value="KWU01219.1"/>
    <property type="molecule type" value="Genomic_DNA"/>
</dbReference>
<dbReference type="Proteomes" id="UP000057389">
    <property type="component" value="Unassembled WGS sequence"/>
</dbReference>
<dbReference type="PROSITE" id="PS51186">
    <property type="entry name" value="GNAT"/>
    <property type="match status" value="1"/>
</dbReference>
<evidence type="ECO:0000313" key="4">
    <source>
        <dbReference type="EMBL" id="KWU01219.1"/>
    </source>
</evidence>
<reference evidence="4 5" key="1">
    <citation type="submission" date="2015-11" db="EMBL/GenBank/DDBJ databases">
        <title>Draft WGS of Vibrio toranzoniae.</title>
        <authorList>
            <person name="Lasa A."/>
            <person name="Romalde J.L."/>
        </authorList>
    </citation>
    <scope>NUCLEOTIDE SEQUENCE [LARGE SCALE GENOMIC DNA]</scope>
    <source>
        <strain evidence="4 5">Vb 10.8</strain>
    </source>
</reference>
<evidence type="ECO:0000259" key="3">
    <source>
        <dbReference type="PROSITE" id="PS51186"/>
    </source>
</evidence>
<accession>A0A125P5G7</accession>
<proteinExistence type="predicted"/>
<dbReference type="SUPFAM" id="SSF55729">
    <property type="entry name" value="Acyl-CoA N-acyltransferases (Nat)"/>
    <property type="match status" value="1"/>
</dbReference>
<dbReference type="PANTHER" id="PTHR43877:SF2">
    <property type="entry name" value="AMINOALKYLPHOSPHONATE N-ACETYLTRANSFERASE-RELATED"/>
    <property type="match status" value="1"/>
</dbReference>
<dbReference type="InterPro" id="IPR050832">
    <property type="entry name" value="Bact_Acetyltransf"/>
</dbReference>
<dbReference type="RefSeq" id="WP_060467980.1">
    <property type="nucleotide sequence ID" value="NZ_AP025514.1"/>
</dbReference>
<dbReference type="GeneID" id="300178758"/>
<feature type="domain" description="N-acetyltransferase" evidence="3">
    <location>
        <begin position="1"/>
        <end position="142"/>
    </location>
</feature>
<dbReference type="GO" id="GO:0016747">
    <property type="term" value="F:acyltransferase activity, transferring groups other than amino-acyl groups"/>
    <property type="evidence" value="ECO:0007669"/>
    <property type="project" value="InterPro"/>
</dbReference>
<dbReference type="InterPro" id="IPR016181">
    <property type="entry name" value="Acyl_CoA_acyltransferase"/>
</dbReference>
<evidence type="ECO:0000256" key="1">
    <source>
        <dbReference type="ARBA" id="ARBA00022679"/>
    </source>
</evidence>
<gene>
    <name evidence="4" type="ORF">APQ14_06920</name>
</gene>
<comment type="caution">
    <text evidence="4">The sequence shown here is derived from an EMBL/GenBank/DDBJ whole genome shotgun (WGS) entry which is preliminary data.</text>
</comment>
<protein>
    <submittedName>
        <fullName evidence="4">Acetyltransferase</fullName>
    </submittedName>
</protein>
<name>A0A125P5G7_9VIBR</name>
<dbReference type="Gene3D" id="3.40.630.30">
    <property type="match status" value="1"/>
</dbReference>
<dbReference type="InterPro" id="IPR000182">
    <property type="entry name" value="GNAT_dom"/>
</dbReference>
<organism evidence="4 5">
    <name type="scientific">Vibrio toranzoniae</name>
    <dbReference type="NCBI Taxonomy" id="1194427"/>
    <lineage>
        <taxon>Bacteria</taxon>
        <taxon>Pseudomonadati</taxon>
        <taxon>Pseudomonadota</taxon>
        <taxon>Gammaproteobacteria</taxon>
        <taxon>Vibrionales</taxon>
        <taxon>Vibrionaceae</taxon>
        <taxon>Vibrio</taxon>
    </lineage>
</organism>
<sequence>MELIHLESTDDLYQDALDLRYDLFFRTPGLPREIMFDGLESSSLHVAVVNNGSLCAYGRLSEESPRRFKISQMVVRPSMQGQGLGTRVLTKLTHEALEKGAEEIYLNARLHAVSMYEKLGFQASGQSYVAKSTGVPHIKMIRRV</sequence>
<dbReference type="AlphaFoldDB" id="A0A125P5G7"/>
<dbReference type="CDD" id="cd04301">
    <property type="entry name" value="NAT_SF"/>
    <property type="match status" value="1"/>
</dbReference>
<keyword evidence="5" id="KW-1185">Reference proteome</keyword>
<keyword evidence="1 4" id="KW-0808">Transferase</keyword>
<evidence type="ECO:0000256" key="2">
    <source>
        <dbReference type="ARBA" id="ARBA00023315"/>
    </source>
</evidence>
<dbReference type="PANTHER" id="PTHR43877">
    <property type="entry name" value="AMINOALKYLPHOSPHONATE N-ACETYLTRANSFERASE-RELATED-RELATED"/>
    <property type="match status" value="1"/>
</dbReference>
<dbReference type="Pfam" id="PF13673">
    <property type="entry name" value="Acetyltransf_10"/>
    <property type="match status" value="1"/>
</dbReference>
<keyword evidence="2" id="KW-0012">Acyltransferase</keyword>
<evidence type="ECO:0000313" key="5">
    <source>
        <dbReference type="Proteomes" id="UP000057389"/>
    </source>
</evidence>